<name>A0A8H5XM01_9HYPO</name>
<proteinExistence type="predicted"/>
<dbReference type="InterPro" id="IPR036907">
    <property type="entry name" value="5'-Nucleotdase_C_sf"/>
</dbReference>
<dbReference type="SUPFAM" id="SSF55816">
    <property type="entry name" value="5'-nucleotidase (syn. UDP-sugar hydrolase), C-terminal domain"/>
    <property type="match status" value="1"/>
</dbReference>
<keyword evidence="3" id="KW-1185">Reference proteome</keyword>
<dbReference type="InterPro" id="IPR053828">
    <property type="entry name" value="Nucleosidase_C"/>
</dbReference>
<dbReference type="GO" id="GO:0009166">
    <property type="term" value="P:nucleotide catabolic process"/>
    <property type="evidence" value="ECO:0007669"/>
    <property type="project" value="InterPro"/>
</dbReference>
<evidence type="ECO:0000313" key="2">
    <source>
        <dbReference type="EMBL" id="KAF5696034.1"/>
    </source>
</evidence>
<organism evidence="2 3">
    <name type="scientific">Fusarium mundagurra</name>
    <dbReference type="NCBI Taxonomy" id="1567541"/>
    <lineage>
        <taxon>Eukaryota</taxon>
        <taxon>Fungi</taxon>
        <taxon>Dikarya</taxon>
        <taxon>Ascomycota</taxon>
        <taxon>Pezizomycotina</taxon>
        <taxon>Sordariomycetes</taxon>
        <taxon>Hypocreomycetidae</taxon>
        <taxon>Hypocreales</taxon>
        <taxon>Nectriaceae</taxon>
        <taxon>Fusarium</taxon>
        <taxon>Fusarium fujikuroi species complex</taxon>
    </lineage>
</organism>
<dbReference type="OrthoDB" id="10397818at2759"/>
<dbReference type="GO" id="GO:0016787">
    <property type="term" value="F:hydrolase activity"/>
    <property type="evidence" value="ECO:0007669"/>
    <property type="project" value="InterPro"/>
</dbReference>
<dbReference type="Pfam" id="PF21953">
    <property type="entry name" value="NadN_nucleosid_C"/>
    <property type="match status" value="1"/>
</dbReference>
<evidence type="ECO:0000313" key="3">
    <source>
        <dbReference type="Proteomes" id="UP000544331"/>
    </source>
</evidence>
<dbReference type="Proteomes" id="UP000544331">
    <property type="component" value="Unassembled WGS sequence"/>
</dbReference>
<comment type="caution">
    <text evidence="2">The sequence shown here is derived from an EMBL/GenBank/DDBJ whole genome shotgun (WGS) entry which is preliminary data.</text>
</comment>
<accession>A0A8H5XM01</accession>
<feature type="domain" description="Putative 5'-nucleotidase C-terminal" evidence="1">
    <location>
        <begin position="9"/>
        <end position="115"/>
    </location>
</feature>
<protein>
    <submittedName>
        <fullName evidence="2">5' nucleotidase</fullName>
    </submittedName>
</protein>
<gene>
    <name evidence="2" type="ORF">FMUND_15799</name>
</gene>
<reference evidence="2 3" key="1">
    <citation type="submission" date="2020-05" db="EMBL/GenBank/DDBJ databases">
        <title>Identification and distribution of gene clusters putatively required for synthesis of sphingolipid metabolism inhibitors in phylogenetically diverse species of the filamentous fungus Fusarium.</title>
        <authorList>
            <person name="Kim H.-S."/>
            <person name="Busman M."/>
            <person name="Brown D.W."/>
            <person name="Divon H."/>
            <person name="Uhlig S."/>
            <person name="Proctor R.H."/>
        </authorList>
    </citation>
    <scope>NUCLEOTIDE SEQUENCE [LARGE SCALE GENOMIC DNA]</scope>
    <source>
        <strain evidence="2 3">NRRL 66235</strain>
    </source>
</reference>
<sequence length="151" mass="16857">MQVKRNIIAAAKVIDILNSGGIIFEEYDLDVCFLNLPQQLFPKPAIAVEDTEETEQSRLELRTIEKKSVLTAGYTTKDNLREDGNNTVHETVKLYNQPNCIQFKIAFHEKGDPETDSSCCLISRSHGSFQLSTLLASPAATLILSNTERDL</sequence>
<dbReference type="AlphaFoldDB" id="A0A8H5XM01"/>
<dbReference type="EMBL" id="JAAOAN010001286">
    <property type="protein sequence ID" value="KAF5696034.1"/>
    <property type="molecule type" value="Genomic_DNA"/>
</dbReference>
<evidence type="ECO:0000259" key="1">
    <source>
        <dbReference type="Pfam" id="PF21953"/>
    </source>
</evidence>